<dbReference type="PRINTS" id="PR00455">
    <property type="entry name" value="HTHTETR"/>
</dbReference>
<sequence length="186" mass="19736">MRPSSKQTILAAARKLAERSGIRSLTLDAAAREAGLSKGGLIYHFASKEQLMLAVVAHLAADCEEAMLVELGKPFEAASAAERVAAYGRVIAGESASRGDLAILIDSVQEDELLEPWRALLRNWLSESDTRAPMPDARSVDLAVSRLAADGLWLATASSTGDYDETMRAAIRARIGELAAGVEGDA</sequence>
<evidence type="ECO:0000256" key="1">
    <source>
        <dbReference type="ARBA" id="ARBA00023015"/>
    </source>
</evidence>
<keyword evidence="2 4" id="KW-0238">DNA-binding</keyword>
<dbReference type="InterPro" id="IPR036271">
    <property type="entry name" value="Tet_transcr_reg_TetR-rel_C_sf"/>
</dbReference>
<dbReference type="SUPFAM" id="SSF48498">
    <property type="entry name" value="Tetracyclin repressor-like, C-terminal domain"/>
    <property type="match status" value="1"/>
</dbReference>
<proteinExistence type="predicted"/>
<reference evidence="6 7" key="1">
    <citation type="submission" date="2019-03" db="EMBL/GenBank/DDBJ databases">
        <title>Genomic Encyclopedia of Type Strains, Phase IV (KMG-IV): sequencing the most valuable type-strain genomes for metagenomic binning, comparative biology and taxonomic classification.</title>
        <authorList>
            <person name="Goeker M."/>
        </authorList>
    </citation>
    <scope>NUCLEOTIDE SEQUENCE [LARGE SCALE GENOMIC DNA]</scope>
    <source>
        <strain evidence="6 7">DSM 45765</strain>
    </source>
</reference>
<evidence type="ECO:0000256" key="3">
    <source>
        <dbReference type="ARBA" id="ARBA00023163"/>
    </source>
</evidence>
<feature type="DNA-binding region" description="H-T-H motif" evidence="4">
    <location>
        <begin position="26"/>
        <end position="45"/>
    </location>
</feature>
<dbReference type="SUPFAM" id="SSF46689">
    <property type="entry name" value="Homeodomain-like"/>
    <property type="match status" value="1"/>
</dbReference>
<gene>
    <name evidence="6" type="ORF">EV191_11243</name>
</gene>
<dbReference type="InterPro" id="IPR009057">
    <property type="entry name" value="Homeodomain-like_sf"/>
</dbReference>
<dbReference type="PANTHER" id="PTHR30055">
    <property type="entry name" value="HTH-TYPE TRANSCRIPTIONAL REGULATOR RUTR"/>
    <property type="match status" value="1"/>
</dbReference>
<protein>
    <submittedName>
        <fullName evidence="6">TetR family transcriptional regulator</fullName>
    </submittedName>
</protein>
<keyword evidence="7" id="KW-1185">Reference proteome</keyword>
<dbReference type="GO" id="GO:0000976">
    <property type="term" value="F:transcription cis-regulatory region binding"/>
    <property type="evidence" value="ECO:0007669"/>
    <property type="project" value="TreeGrafter"/>
</dbReference>
<dbReference type="InterPro" id="IPR001647">
    <property type="entry name" value="HTH_TetR"/>
</dbReference>
<evidence type="ECO:0000313" key="6">
    <source>
        <dbReference type="EMBL" id="TCP47249.1"/>
    </source>
</evidence>
<dbReference type="PANTHER" id="PTHR30055:SF234">
    <property type="entry name" value="HTH-TYPE TRANSCRIPTIONAL REGULATOR BETI"/>
    <property type="match status" value="1"/>
</dbReference>
<dbReference type="InterPro" id="IPR050109">
    <property type="entry name" value="HTH-type_TetR-like_transc_reg"/>
</dbReference>
<evidence type="ECO:0000256" key="4">
    <source>
        <dbReference type="PROSITE-ProRule" id="PRU00335"/>
    </source>
</evidence>
<organism evidence="6 7">
    <name type="scientific">Tamaricihabitans halophyticus</name>
    <dbReference type="NCBI Taxonomy" id="1262583"/>
    <lineage>
        <taxon>Bacteria</taxon>
        <taxon>Bacillati</taxon>
        <taxon>Actinomycetota</taxon>
        <taxon>Actinomycetes</taxon>
        <taxon>Pseudonocardiales</taxon>
        <taxon>Pseudonocardiaceae</taxon>
        <taxon>Tamaricihabitans</taxon>
    </lineage>
</organism>
<dbReference type="Proteomes" id="UP000294911">
    <property type="component" value="Unassembled WGS sequence"/>
</dbReference>
<dbReference type="Pfam" id="PF00440">
    <property type="entry name" value="TetR_N"/>
    <property type="match status" value="1"/>
</dbReference>
<dbReference type="GO" id="GO:0003700">
    <property type="term" value="F:DNA-binding transcription factor activity"/>
    <property type="evidence" value="ECO:0007669"/>
    <property type="project" value="TreeGrafter"/>
</dbReference>
<keyword evidence="3" id="KW-0804">Transcription</keyword>
<dbReference type="Pfam" id="PF17937">
    <property type="entry name" value="TetR_C_28"/>
    <property type="match status" value="1"/>
</dbReference>
<accession>A0A4R2QF11</accession>
<dbReference type="PROSITE" id="PS50977">
    <property type="entry name" value="HTH_TETR_2"/>
    <property type="match status" value="1"/>
</dbReference>
<dbReference type="RefSeq" id="WP_132879190.1">
    <property type="nucleotide sequence ID" value="NZ_SLXQ01000012.1"/>
</dbReference>
<dbReference type="InterPro" id="IPR041479">
    <property type="entry name" value="TetR_CgmR_C"/>
</dbReference>
<evidence type="ECO:0000313" key="7">
    <source>
        <dbReference type="Proteomes" id="UP000294911"/>
    </source>
</evidence>
<dbReference type="Gene3D" id="1.10.357.10">
    <property type="entry name" value="Tetracycline Repressor, domain 2"/>
    <property type="match status" value="1"/>
</dbReference>
<evidence type="ECO:0000256" key="2">
    <source>
        <dbReference type="ARBA" id="ARBA00023125"/>
    </source>
</evidence>
<keyword evidence="1" id="KW-0805">Transcription regulation</keyword>
<dbReference type="OrthoDB" id="9806334at2"/>
<evidence type="ECO:0000259" key="5">
    <source>
        <dbReference type="PROSITE" id="PS50977"/>
    </source>
</evidence>
<dbReference type="AlphaFoldDB" id="A0A4R2QF11"/>
<feature type="domain" description="HTH tetR-type" evidence="5">
    <location>
        <begin position="3"/>
        <end position="63"/>
    </location>
</feature>
<name>A0A4R2QF11_9PSEU</name>
<dbReference type="EMBL" id="SLXQ01000012">
    <property type="protein sequence ID" value="TCP47249.1"/>
    <property type="molecule type" value="Genomic_DNA"/>
</dbReference>
<comment type="caution">
    <text evidence="6">The sequence shown here is derived from an EMBL/GenBank/DDBJ whole genome shotgun (WGS) entry which is preliminary data.</text>
</comment>